<dbReference type="OrthoDB" id="26681at2759"/>
<dbReference type="WBParaSite" id="ASIM_0002105001-mRNA-1">
    <property type="protein sequence ID" value="ASIM_0002105001-mRNA-1"/>
    <property type="gene ID" value="ASIM_0002105001"/>
</dbReference>
<evidence type="ECO:0000313" key="3">
    <source>
        <dbReference type="WBParaSite" id="ASIM_0002105001-mRNA-1"/>
    </source>
</evidence>
<evidence type="ECO:0000313" key="1">
    <source>
        <dbReference type="EMBL" id="VDK76780.1"/>
    </source>
</evidence>
<evidence type="ECO:0000313" key="2">
    <source>
        <dbReference type="Proteomes" id="UP000267096"/>
    </source>
</evidence>
<dbReference type="Proteomes" id="UP000267096">
    <property type="component" value="Unassembled WGS sequence"/>
</dbReference>
<name>A0A0M3KJ78_ANISI</name>
<proteinExistence type="predicted"/>
<reference evidence="3" key="1">
    <citation type="submission" date="2017-02" db="UniProtKB">
        <authorList>
            <consortium name="WormBaseParasite"/>
        </authorList>
    </citation>
    <scope>IDENTIFICATION</scope>
</reference>
<reference evidence="1 2" key="2">
    <citation type="submission" date="2018-11" db="EMBL/GenBank/DDBJ databases">
        <authorList>
            <consortium name="Pathogen Informatics"/>
        </authorList>
    </citation>
    <scope>NUCLEOTIDE SEQUENCE [LARGE SCALE GENOMIC DNA]</scope>
</reference>
<dbReference type="AlphaFoldDB" id="A0A0M3KJ78"/>
<accession>A0A0M3KJ78</accession>
<dbReference type="EMBL" id="UYRR01039573">
    <property type="protein sequence ID" value="VDK76780.1"/>
    <property type="molecule type" value="Genomic_DNA"/>
</dbReference>
<protein>
    <submittedName>
        <fullName evidence="3">Oxidoreductase</fullName>
    </submittedName>
</protein>
<organism evidence="3">
    <name type="scientific">Anisakis simplex</name>
    <name type="common">Herring worm</name>
    <dbReference type="NCBI Taxonomy" id="6269"/>
    <lineage>
        <taxon>Eukaryota</taxon>
        <taxon>Metazoa</taxon>
        <taxon>Ecdysozoa</taxon>
        <taxon>Nematoda</taxon>
        <taxon>Chromadorea</taxon>
        <taxon>Rhabditida</taxon>
        <taxon>Spirurina</taxon>
        <taxon>Ascaridomorpha</taxon>
        <taxon>Ascaridoidea</taxon>
        <taxon>Anisakidae</taxon>
        <taxon>Anisakis</taxon>
        <taxon>Anisakis simplex complex</taxon>
    </lineage>
</organism>
<keyword evidence="2" id="KW-1185">Reference proteome</keyword>
<gene>
    <name evidence="1" type="ORF">ASIM_LOCUS20426</name>
</gene>
<sequence length="155" mass="17369">MNVIGKLKSSSALNRLSFQSELEIIDSTSQGLSIDDAAHLLARFALLADVFIFASGINFGDLEQEKNMPSGGILRQTLRLVSTISVRNILACRMQRGDMHRADSYRDAKQLERAKNIALFVQGALEKKSETVMDPDRLLQEVDLQRLKGIVYRDM</sequence>